<gene>
    <name evidence="2" type="ORF">AB5J57_08895</name>
</gene>
<evidence type="ECO:0000256" key="1">
    <source>
        <dbReference type="SAM" id="Phobius"/>
    </source>
</evidence>
<dbReference type="InterPro" id="IPR021215">
    <property type="entry name" value="DUF2752"/>
</dbReference>
<dbReference type="AlphaFoldDB" id="A0AB39LHU8"/>
<keyword evidence="1" id="KW-0472">Membrane</keyword>
<keyword evidence="1" id="KW-1133">Transmembrane helix</keyword>
<feature type="transmembrane region" description="Helical" evidence="1">
    <location>
        <begin position="19"/>
        <end position="38"/>
    </location>
</feature>
<accession>A0AB39LHU8</accession>
<evidence type="ECO:0000313" key="2">
    <source>
        <dbReference type="EMBL" id="XDP93640.1"/>
    </source>
</evidence>
<name>A0AB39LHU8_9ACTN</name>
<keyword evidence="1" id="KW-0812">Transmembrane</keyword>
<organism evidence="2">
    <name type="scientific">Streptomyces sp. R02</name>
    <dbReference type="NCBI Taxonomy" id="3238623"/>
    <lineage>
        <taxon>Bacteria</taxon>
        <taxon>Bacillati</taxon>
        <taxon>Actinomycetota</taxon>
        <taxon>Actinomycetes</taxon>
        <taxon>Kitasatosporales</taxon>
        <taxon>Streptomycetaceae</taxon>
        <taxon>Streptomyces</taxon>
    </lineage>
</organism>
<proteinExistence type="predicted"/>
<dbReference type="EMBL" id="CP163429">
    <property type="protein sequence ID" value="XDP93640.1"/>
    <property type="molecule type" value="Genomic_DNA"/>
</dbReference>
<protein>
    <submittedName>
        <fullName evidence="2">DUF2752 domain-containing protein</fullName>
    </submittedName>
</protein>
<reference evidence="2" key="1">
    <citation type="submission" date="2024-07" db="EMBL/GenBank/DDBJ databases">
        <authorList>
            <person name="Yu S.T."/>
        </authorList>
    </citation>
    <scope>NUCLEOTIDE SEQUENCE</scope>
    <source>
        <strain evidence="2">R02</strain>
    </source>
</reference>
<dbReference type="Pfam" id="PF10825">
    <property type="entry name" value="DUF2752"/>
    <property type="match status" value="1"/>
</dbReference>
<dbReference type="RefSeq" id="WP_225652894.1">
    <property type="nucleotide sequence ID" value="NZ_CP163429.1"/>
</dbReference>
<feature type="transmembrane region" description="Helical" evidence="1">
    <location>
        <begin position="88"/>
        <end position="106"/>
    </location>
</feature>
<sequence length="144" mass="14802">MPPVNAPSPHAVPGRAARLAAPAGLLAAVTAAFAYVAAVDPNEPGHYPVCPLLHLTGLYCPGCGGLRSAHAVAHGDLAAALQANAPAVLGYAAFAVLWTVWVVRAARGRPLRLDPPPAVLWTAGTLLLAFTVLRNTPFGGWLHP</sequence>